<reference evidence="3" key="1">
    <citation type="submission" date="2021-01" db="EMBL/GenBank/DDBJ databases">
        <authorList>
            <person name="Corre E."/>
            <person name="Pelletier E."/>
            <person name="Niang G."/>
            <person name="Scheremetjew M."/>
            <person name="Finn R."/>
            <person name="Kale V."/>
            <person name="Holt S."/>
            <person name="Cochrane G."/>
            <person name="Meng A."/>
            <person name="Brown T."/>
            <person name="Cohen L."/>
        </authorList>
    </citation>
    <scope>NUCLEOTIDE SEQUENCE</scope>
    <source>
        <strain evidence="3">379</strain>
    </source>
</reference>
<gene>
    <name evidence="3" type="ORF">EHUX00137_LOCUS3518</name>
</gene>
<evidence type="ECO:0000256" key="2">
    <source>
        <dbReference type="ARBA" id="ARBA00022737"/>
    </source>
</evidence>
<dbReference type="PANTHER" id="PTHR46652:SF3">
    <property type="entry name" value="LEUCINE-RICH REPEAT-CONTAINING PROTEIN 9"/>
    <property type="match status" value="1"/>
</dbReference>
<organism evidence="3">
    <name type="scientific">Emiliania huxleyi</name>
    <name type="common">Coccolithophore</name>
    <name type="synonym">Pontosphaera huxleyi</name>
    <dbReference type="NCBI Taxonomy" id="2903"/>
    <lineage>
        <taxon>Eukaryota</taxon>
        <taxon>Haptista</taxon>
        <taxon>Haptophyta</taxon>
        <taxon>Prymnesiophyceae</taxon>
        <taxon>Isochrysidales</taxon>
        <taxon>Noelaerhabdaceae</taxon>
        <taxon>Emiliania</taxon>
    </lineage>
</organism>
<protein>
    <recommendedName>
        <fullName evidence="4">F-box domain-containing protein</fullName>
    </recommendedName>
</protein>
<evidence type="ECO:0008006" key="4">
    <source>
        <dbReference type="Google" id="ProtNLM"/>
    </source>
</evidence>
<dbReference type="InterPro" id="IPR050836">
    <property type="entry name" value="SDS22/Internalin_LRR"/>
</dbReference>
<name>A0A7S3RJU5_EMIHU</name>
<dbReference type="InterPro" id="IPR032675">
    <property type="entry name" value="LRR_dom_sf"/>
</dbReference>
<dbReference type="SUPFAM" id="SSF52058">
    <property type="entry name" value="L domain-like"/>
    <property type="match status" value="1"/>
</dbReference>
<sequence length="332" mass="35052">MLALLQEVVPIMVASGQNLQANELMRLVSCCRVLRATLQNLELDLSARPSPAPRLLQFIALNAARFQLVSVDVDRCTQEAFDALLLVPGLRALTVRGPASSIRSLAGAERARSLQTLRLLKGVSVALADDLSPLAACRPLTHLCLYGPAPLTSLGPLACCARLESLDLRGCEALVDVEPLVSAGRAACHGLRSLSLRGCRSLRVVSPLRALLALESLDLSCTLVSDVSMLCECPKLKTLTLTGCASLSDVAPLVGCRALDTLYLTGCSKLSAVGCLAECHALRQLHLNKCRAVVDVGALGGCPTLRLLNLRCSGALVVPAGRPGLLVLFDVH</sequence>
<keyword evidence="1" id="KW-0433">Leucine-rich repeat</keyword>
<dbReference type="Gene3D" id="3.80.10.10">
    <property type="entry name" value="Ribonuclease Inhibitor"/>
    <property type="match status" value="1"/>
</dbReference>
<dbReference type="AlphaFoldDB" id="A0A7S3RJU5"/>
<dbReference type="PANTHER" id="PTHR46652">
    <property type="entry name" value="LEUCINE-RICH REPEAT AND IQ DOMAIN-CONTAINING PROTEIN 1-RELATED"/>
    <property type="match status" value="1"/>
</dbReference>
<evidence type="ECO:0000256" key="1">
    <source>
        <dbReference type="ARBA" id="ARBA00022614"/>
    </source>
</evidence>
<keyword evidence="2" id="KW-0677">Repeat</keyword>
<proteinExistence type="predicted"/>
<dbReference type="EMBL" id="HBIR01005077">
    <property type="protein sequence ID" value="CAE0526727.1"/>
    <property type="molecule type" value="Transcribed_RNA"/>
</dbReference>
<evidence type="ECO:0000313" key="3">
    <source>
        <dbReference type="EMBL" id="CAE0526727.1"/>
    </source>
</evidence>
<accession>A0A7S3RJU5</accession>